<dbReference type="Pfam" id="PF05139">
    <property type="entry name" value="Erythro_esteras"/>
    <property type="match status" value="1"/>
</dbReference>
<dbReference type="AlphaFoldDB" id="A0A926S869"/>
<name>A0A926S869_9SPHI</name>
<dbReference type="Gene3D" id="3.30.1870.10">
    <property type="entry name" value="EreA-like, domain 2"/>
    <property type="match status" value="1"/>
</dbReference>
<sequence length="398" mass="45472">MIKFKIPVFIVLSLVHFKLVAQENVALVNSLNEVIRPIATLDAAAPFTDLAFLRPIIQEKNIVALGEATHGTHEFFVYKDRLIRYMVTTLGYKSIAFESDFSATQQLDDFINKKTDQLKFDGGGFPLILETKIMLNWLRQYNDDKPPGERVHIYGLEARGFSNIIKQVLAALPVLPRDVALRLHDIEIADYRNLKKEDINQLVKIMPVIYQTARSAPDSSVTLHYVDLLKQTAANFLHYKFGDRDGYLFENANWVINQSGNSKLIIWAHNGHVAKSSLFKQPSLGNLLSKRYGSKYLSVATDFNTGNVNLFVNRKLQKVNYPDVMSIKAYEFYFKQCRYKNFIIDIATAQSNLVLKQFFNKKLDMRMIGGTDDVTNWKLAIAENFDLLIYFNSTTASD</sequence>
<dbReference type="PANTHER" id="PTHR31299">
    <property type="entry name" value="ESTERASE, PUTATIVE (AFU_ORTHOLOGUE AFUA_1G05850)-RELATED"/>
    <property type="match status" value="1"/>
</dbReference>
<evidence type="ECO:0000313" key="2">
    <source>
        <dbReference type="EMBL" id="MBD1395471.1"/>
    </source>
</evidence>
<dbReference type="InterPro" id="IPR007815">
    <property type="entry name" value="Emycin_Estase"/>
</dbReference>
<dbReference type="EMBL" id="JACWMX010000013">
    <property type="protein sequence ID" value="MBD1395471.1"/>
    <property type="molecule type" value="Genomic_DNA"/>
</dbReference>
<dbReference type="Proteomes" id="UP000619078">
    <property type="component" value="Unassembled WGS sequence"/>
</dbReference>
<protein>
    <submittedName>
        <fullName evidence="2">Erythromycin esterase family protein</fullName>
    </submittedName>
</protein>
<dbReference type="PANTHER" id="PTHR31299:SF0">
    <property type="entry name" value="ESTERASE, PUTATIVE (AFU_ORTHOLOGUE AFUA_1G05850)-RELATED"/>
    <property type="match status" value="1"/>
</dbReference>
<organism evidence="2 3">
    <name type="scientific">Mucilaginibacter glaciei</name>
    <dbReference type="NCBI Taxonomy" id="2772109"/>
    <lineage>
        <taxon>Bacteria</taxon>
        <taxon>Pseudomonadati</taxon>
        <taxon>Bacteroidota</taxon>
        <taxon>Sphingobacteriia</taxon>
        <taxon>Sphingobacteriales</taxon>
        <taxon>Sphingobacteriaceae</taxon>
        <taxon>Mucilaginibacter</taxon>
    </lineage>
</organism>
<gene>
    <name evidence="2" type="ORF">IDJ76_20375</name>
</gene>
<evidence type="ECO:0000256" key="1">
    <source>
        <dbReference type="SAM" id="SignalP"/>
    </source>
</evidence>
<dbReference type="InterPro" id="IPR052036">
    <property type="entry name" value="Hydrolase/PRTase-associated"/>
</dbReference>
<reference evidence="2" key="1">
    <citation type="submission" date="2020-09" db="EMBL/GenBank/DDBJ databases">
        <title>Novel species of Mucilaginibacter isolated from a glacier on the Tibetan Plateau.</title>
        <authorList>
            <person name="Liu Q."/>
            <person name="Xin Y.-H."/>
        </authorList>
    </citation>
    <scope>NUCLEOTIDE SEQUENCE</scope>
    <source>
        <strain evidence="2">ZB1P21</strain>
    </source>
</reference>
<dbReference type="RefSeq" id="WP_191166169.1">
    <property type="nucleotide sequence ID" value="NZ_JACWMX010000013.1"/>
</dbReference>
<dbReference type="Gene3D" id="1.20.1440.30">
    <property type="entry name" value="Biosynthetic Protein domain"/>
    <property type="match status" value="1"/>
</dbReference>
<evidence type="ECO:0000313" key="3">
    <source>
        <dbReference type="Proteomes" id="UP000619078"/>
    </source>
</evidence>
<dbReference type="Gene3D" id="3.40.1660.10">
    <property type="entry name" value="EreA-like (biosynthetic domain)"/>
    <property type="match status" value="1"/>
</dbReference>
<feature type="signal peptide" evidence="1">
    <location>
        <begin position="1"/>
        <end position="21"/>
    </location>
</feature>
<proteinExistence type="predicted"/>
<dbReference type="CDD" id="cd14728">
    <property type="entry name" value="Ere-like"/>
    <property type="match status" value="1"/>
</dbReference>
<keyword evidence="1" id="KW-0732">Signal</keyword>
<accession>A0A926S869</accession>
<comment type="caution">
    <text evidence="2">The sequence shown here is derived from an EMBL/GenBank/DDBJ whole genome shotgun (WGS) entry which is preliminary data.</text>
</comment>
<dbReference type="SUPFAM" id="SSF159501">
    <property type="entry name" value="EreA/ChaN-like"/>
    <property type="match status" value="1"/>
</dbReference>
<dbReference type="GO" id="GO:0046677">
    <property type="term" value="P:response to antibiotic"/>
    <property type="evidence" value="ECO:0007669"/>
    <property type="project" value="InterPro"/>
</dbReference>
<feature type="chain" id="PRO_5037578406" evidence="1">
    <location>
        <begin position="22"/>
        <end position="398"/>
    </location>
</feature>
<keyword evidence="3" id="KW-1185">Reference proteome</keyword>